<proteinExistence type="predicted"/>
<comment type="caution">
    <text evidence="1">The sequence shown here is derived from an EMBL/GenBank/DDBJ whole genome shotgun (WGS) entry which is preliminary data.</text>
</comment>
<organism evidence="1 2">
    <name type="scientific">Parelaphostrongylus tenuis</name>
    <name type="common">Meningeal worm</name>
    <dbReference type="NCBI Taxonomy" id="148309"/>
    <lineage>
        <taxon>Eukaryota</taxon>
        <taxon>Metazoa</taxon>
        <taxon>Ecdysozoa</taxon>
        <taxon>Nematoda</taxon>
        <taxon>Chromadorea</taxon>
        <taxon>Rhabditida</taxon>
        <taxon>Rhabditina</taxon>
        <taxon>Rhabditomorpha</taxon>
        <taxon>Strongyloidea</taxon>
        <taxon>Metastrongylidae</taxon>
        <taxon>Parelaphostrongylus</taxon>
    </lineage>
</organism>
<evidence type="ECO:0000313" key="1">
    <source>
        <dbReference type="EMBL" id="KAJ1351152.1"/>
    </source>
</evidence>
<evidence type="ECO:0000313" key="2">
    <source>
        <dbReference type="Proteomes" id="UP001196413"/>
    </source>
</evidence>
<keyword evidence="2" id="KW-1185">Reference proteome</keyword>
<dbReference type="Proteomes" id="UP001196413">
    <property type="component" value="Unassembled WGS sequence"/>
</dbReference>
<dbReference type="EMBL" id="JAHQIW010001017">
    <property type="protein sequence ID" value="KAJ1351152.1"/>
    <property type="molecule type" value="Genomic_DNA"/>
</dbReference>
<protein>
    <submittedName>
        <fullName evidence="1">Uncharacterized protein</fullName>
    </submittedName>
</protein>
<gene>
    <name evidence="1" type="ORF">KIN20_007110</name>
</gene>
<reference evidence="1" key="1">
    <citation type="submission" date="2021-06" db="EMBL/GenBank/DDBJ databases">
        <title>Parelaphostrongylus tenuis whole genome reference sequence.</title>
        <authorList>
            <person name="Garwood T.J."/>
            <person name="Larsen P.A."/>
            <person name="Fountain-Jones N.M."/>
            <person name="Garbe J.R."/>
            <person name="Macchietto M.G."/>
            <person name="Kania S.A."/>
            <person name="Gerhold R.W."/>
            <person name="Richards J.E."/>
            <person name="Wolf T.M."/>
        </authorList>
    </citation>
    <scope>NUCLEOTIDE SEQUENCE</scope>
    <source>
        <strain evidence="1">MNPRO001-30</strain>
        <tissue evidence="1">Meninges</tissue>
    </source>
</reference>
<dbReference type="AlphaFoldDB" id="A0AAD5M2T8"/>
<sequence length="71" mass="7851">MIDDLHNWRVCLPINPSSGYLVVTDSMKRPVINRSDYVGGSHVKLTHIGVNVRRCTEGNIAKKSCSIAVNN</sequence>
<name>A0AAD5M2T8_PARTN</name>
<accession>A0AAD5M2T8</accession>